<dbReference type="SUPFAM" id="SSF46894">
    <property type="entry name" value="C-terminal effector domain of the bipartite response regulators"/>
    <property type="match status" value="1"/>
</dbReference>
<dbReference type="InterPro" id="IPR036388">
    <property type="entry name" value="WH-like_DNA-bd_sf"/>
</dbReference>
<reference evidence="5" key="1">
    <citation type="submission" date="2021-04" db="EMBL/GenBank/DDBJ databases">
        <title>The complete genome sequence of Caulobacter sp. S6.</title>
        <authorList>
            <person name="Tang Y."/>
            <person name="Ouyang W."/>
            <person name="Liu Q."/>
            <person name="Huang B."/>
            <person name="Guo Z."/>
            <person name="Lei P."/>
        </authorList>
    </citation>
    <scope>NUCLEOTIDE SEQUENCE</scope>
    <source>
        <strain evidence="5">S6</strain>
        <plasmid evidence="5">unnamed</plasmid>
    </source>
</reference>
<dbReference type="KEGG" id="caul:KCG34_25530"/>
<dbReference type="CDD" id="cd06170">
    <property type="entry name" value="LuxR_C_like"/>
    <property type="match status" value="1"/>
</dbReference>
<sequence>MQLTPRQLECLTRIAAGETSAEIAAALGLSKRTVDHYVTHACARLGVRNRAQAVAKAIRSRLIPGRTS</sequence>
<keyword evidence="5" id="KW-0614">Plasmid</keyword>
<dbReference type="PROSITE" id="PS50043">
    <property type="entry name" value="HTH_LUXR_2"/>
    <property type="match status" value="1"/>
</dbReference>
<keyword evidence="6" id="KW-1185">Reference proteome</keyword>
<geneLocation type="plasmid" evidence="5 6">
    <name>unnamed</name>
</geneLocation>
<dbReference type="PROSITE" id="PS00622">
    <property type="entry name" value="HTH_LUXR_1"/>
    <property type="match status" value="1"/>
</dbReference>
<dbReference type="Pfam" id="PF00196">
    <property type="entry name" value="GerE"/>
    <property type="match status" value="1"/>
</dbReference>
<dbReference type="PRINTS" id="PR00038">
    <property type="entry name" value="HTHLUXR"/>
</dbReference>
<evidence type="ECO:0000313" key="6">
    <source>
        <dbReference type="Proteomes" id="UP000676409"/>
    </source>
</evidence>
<proteinExistence type="predicted"/>
<dbReference type="AlphaFoldDB" id="A0A975G6L3"/>
<dbReference type="EMBL" id="CP073079">
    <property type="protein sequence ID" value="QUD91001.1"/>
    <property type="molecule type" value="Genomic_DNA"/>
</dbReference>
<evidence type="ECO:0000256" key="2">
    <source>
        <dbReference type="ARBA" id="ARBA00023125"/>
    </source>
</evidence>
<dbReference type="SMART" id="SM00421">
    <property type="entry name" value="HTH_LUXR"/>
    <property type="match status" value="1"/>
</dbReference>
<dbReference type="GO" id="GO:0006355">
    <property type="term" value="P:regulation of DNA-templated transcription"/>
    <property type="evidence" value="ECO:0007669"/>
    <property type="project" value="InterPro"/>
</dbReference>
<organism evidence="5 6">
    <name type="scientific">Phenylobacterium montanum</name>
    <dbReference type="NCBI Taxonomy" id="2823693"/>
    <lineage>
        <taxon>Bacteria</taxon>
        <taxon>Pseudomonadati</taxon>
        <taxon>Pseudomonadota</taxon>
        <taxon>Alphaproteobacteria</taxon>
        <taxon>Caulobacterales</taxon>
        <taxon>Caulobacteraceae</taxon>
        <taxon>Phenylobacterium</taxon>
    </lineage>
</organism>
<dbReference type="InterPro" id="IPR016032">
    <property type="entry name" value="Sig_transdc_resp-reg_C-effctor"/>
</dbReference>
<dbReference type="InterPro" id="IPR000792">
    <property type="entry name" value="Tscrpt_reg_LuxR_C"/>
</dbReference>
<dbReference type="Proteomes" id="UP000676409">
    <property type="component" value="Plasmid unnamed"/>
</dbReference>
<dbReference type="GO" id="GO:0003677">
    <property type="term" value="F:DNA binding"/>
    <property type="evidence" value="ECO:0007669"/>
    <property type="project" value="UniProtKB-KW"/>
</dbReference>
<name>A0A975G6L3_9CAUL</name>
<evidence type="ECO:0000313" key="5">
    <source>
        <dbReference type="EMBL" id="QUD91001.1"/>
    </source>
</evidence>
<keyword evidence="3" id="KW-0804">Transcription</keyword>
<keyword evidence="2" id="KW-0238">DNA-binding</keyword>
<protein>
    <submittedName>
        <fullName evidence="5">Helix-turn-helix transcriptional regulator</fullName>
    </submittedName>
</protein>
<accession>A0A975G6L3</accession>
<dbReference type="Gene3D" id="1.10.10.10">
    <property type="entry name" value="Winged helix-like DNA-binding domain superfamily/Winged helix DNA-binding domain"/>
    <property type="match status" value="1"/>
</dbReference>
<dbReference type="PANTHER" id="PTHR44688:SF16">
    <property type="entry name" value="DNA-BINDING TRANSCRIPTIONAL ACTIVATOR DEVR_DOSR"/>
    <property type="match status" value="1"/>
</dbReference>
<feature type="domain" description="HTH luxR-type" evidence="4">
    <location>
        <begin position="1"/>
        <end position="61"/>
    </location>
</feature>
<evidence type="ECO:0000256" key="1">
    <source>
        <dbReference type="ARBA" id="ARBA00023015"/>
    </source>
</evidence>
<dbReference type="PANTHER" id="PTHR44688">
    <property type="entry name" value="DNA-BINDING TRANSCRIPTIONAL ACTIVATOR DEVR_DOSR"/>
    <property type="match status" value="1"/>
</dbReference>
<gene>
    <name evidence="5" type="ORF">KCG34_25530</name>
</gene>
<evidence type="ECO:0000259" key="4">
    <source>
        <dbReference type="PROSITE" id="PS50043"/>
    </source>
</evidence>
<keyword evidence="1" id="KW-0805">Transcription regulation</keyword>
<evidence type="ECO:0000256" key="3">
    <source>
        <dbReference type="ARBA" id="ARBA00023163"/>
    </source>
</evidence>